<name>A0ABU9EB47_9BACT</name>
<reference evidence="5 6" key="1">
    <citation type="submission" date="2024-02" db="EMBL/GenBank/DDBJ databases">
        <title>A novel Gemmatimonadota bacterium.</title>
        <authorList>
            <person name="Du Z.-J."/>
            <person name="Ye Y.-Q."/>
        </authorList>
    </citation>
    <scope>NUCLEOTIDE SEQUENCE [LARGE SCALE GENOMIC DNA]</scope>
    <source>
        <strain evidence="5 6">DH-20</strain>
    </source>
</reference>
<comment type="caution">
    <text evidence="5">The sequence shown here is derived from an EMBL/GenBank/DDBJ whole genome shotgun (WGS) entry which is preliminary data.</text>
</comment>
<evidence type="ECO:0000256" key="3">
    <source>
        <dbReference type="ARBA" id="ARBA00023295"/>
    </source>
</evidence>
<dbReference type="Proteomes" id="UP001484239">
    <property type="component" value="Unassembled WGS sequence"/>
</dbReference>
<evidence type="ECO:0000313" key="5">
    <source>
        <dbReference type="EMBL" id="MEK9501946.1"/>
    </source>
</evidence>
<dbReference type="InterPro" id="IPR001764">
    <property type="entry name" value="Glyco_hydro_3_N"/>
</dbReference>
<dbReference type="InterPro" id="IPR017853">
    <property type="entry name" value="GH"/>
</dbReference>
<keyword evidence="2 5" id="KW-0378">Hydrolase</keyword>
<dbReference type="Gene3D" id="3.20.20.300">
    <property type="entry name" value="Glycoside hydrolase, family 3, N-terminal domain"/>
    <property type="match status" value="1"/>
</dbReference>
<feature type="domain" description="Glycoside hydrolase family 3 N-terminal" evidence="4">
    <location>
        <begin position="74"/>
        <end position="370"/>
    </location>
</feature>
<dbReference type="GO" id="GO:0016787">
    <property type="term" value="F:hydrolase activity"/>
    <property type="evidence" value="ECO:0007669"/>
    <property type="project" value="UniProtKB-KW"/>
</dbReference>
<evidence type="ECO:0000256" key="2">
    <source>
        <dbReference type="ARBA" id="ARBA00022801"/>
    </source>
</evidence>
<evidence type="ECO:0000259" key="4">
    <source>
        <dbReference type="Pfam" id="PF00933"/>
    </source>
</evidence>
<accession>A0ABU9EB47</accession>
<protein>
    <submittedName>
        <fullName evidence="5">Glycoside hydrolase family 3 N-terminal domain-containing protein</fullName>
    </submittedName>
</protein>
<dbReference type="InterPro" id="IPR036962">
    <property type="entry name" value="Glyco_hydro_3_N_sf"/>
</dbReference>
<evidence type="ECO:0000313" key="6">
    <source>
        <dbReference type="Proteomes" id="UP001484239"/>
    </source>
</evidence>
<dbReference type="InterPro" id="IPR050226">
    <property type="entry name" value="NagZ_Beta-hexosaminidase"/>
</dbReference>
<gene>
    <name evidence="5" type="ORF">WI372_13215</name>
</gene>
<dbReference type="RefSeq" id="WP_405282657.1">
    <property type="nucleotide sequence ID" value="NZ_CP144380.1"/>
</dbReference>
<dbReference type="SUPFAM" id="SSF51445">
    <property type="entry name" value="(Trans)glycosidases"/>
    <property type="match status" value="1"/>
</dbReference>
<keyword evidence="6" id="KW-1185">Reference proteome</keyword>
<keyword evidence="3" id="KW-0326">Glycosidase</keyword>
<dbReference type="EMBL" id="JBBHLI010000008">
    <property type="protein sequence ID" value="MEK9501946.1"/>
    <property type="molecule type" value="Genomic_DNA"/>
</dbReference>
<comment type="similarity">
    <text evidence="1">Belongs to the glycosyl hydrolase 3 family.</text>
</comment>
<dbReference type="PANTHER" id="PTHR30480">
    <property type="entry name" value="BETA-HEXOSAMINIDASE-RELATED"/>
    <property type="match status" value="1"/>
</dbReference>
<dbReference type="PANTHER" id="PTHR30480:SF16">
    <property type="entry name" value="GLYCOSIDE HYDROLASE FAMILY 3 DOMAIN PROTEIN"/>
    <property type="match status" value="1"/>
</dbReference>
<evidence type="ECO:0000256" key="1">
    <source>
        <dbReference type="ARBA" id="ARBA00005336"/>
    </source>
</evidence>
<organism evidence="5 6">
    <name type="scientific">Gaopeijia maritima</name>
    <dbReference type="NCBI Taxonomy" id="3119007"/>
    <lineage>
        <taxon>Bacteria</taxon>
        <taxon>Pseudomonadati</taxon>
        <taxon>Gemmatimonadota</taxon>
        <taxon>Longimicrobiia</taxon>
        <taxon>Gaopeijiales</taxon>
        <taxon>Gaopeijiaceae</taxon>
        <taxon>Gaopeijia</taxon>
    </lineage>
</organism>
<proteinExistence type="inferred from homology"/>
<dbReference type="Pfam" id="PF00933">
    <property type="entry name" value="Glyco_hydro_3"/>
    <property type="match status" value="1"/>
</dbReference>
<sequence>MTRSRDTLLRRAGALLSVGVRGARPGDPRLERDLDLCAEVGVGSVVLFDVDVPHYRALLAGGVEAAEARHAAVRNVESPAQVRALCDHLRDRLGDGVVILVDQEGGQVARFRPERGFAASLPSATAFAALPAHARRAAADAQARELADLGLDGNLAPVVDLGSRPEGPLAAKERTFSADPAVVTTCAREVIEAQRAMGLASCIKHFPGLGSADLDTHHARPVLDEAFDAEVELAPWRALIADPLPPEILMASHAVWPAVDPDRSASLSHAVLTGVIREEMGYGGVISTDSLDMAGAGPSTALGSGSVEAAVAALRAGADLLMDAVNLAGPAEGIEHPARRLAEALVDAVQQGAVEGGWAEIDRRAQRVRSLRRAR</sequence>